<organism evidence="3 4">
    <name type="scientific">Marinobacterium alkalitolerans</name>
    <dbReference type="NCBI Taxonomy" id="1542925"/>
    <lineage>
        <taxon>Bacteria</taxon>
        <taxon>Pseudomonadati</taxon>
        <taxon>Pseudomonadota</taxon>
        <taxon>Gammaproteobacteria</taxon>
        <taxon>Oceanospirillales</taxon>
        <taxon>Oceanospirillaceae</taxon>
        <taxon>Marinobacterium</taxon>
    </lineage>
</organism>
<comment type="caution">
    <text evidence="3">The sequence shown here is derived from an EMBL/GenBank/DDBJ whole genome shotgun (WGS) entry which is preliminary data.</text>
</comment>
<evidence type="ECO:0000313" key="3">
    <source>
        <dbReference type="EMBL" id="MBP0047193.1"/>
    </source>
</evidence>
<feature type="domain" description="Glycosyltransferase subfamily 4-like N-terminal" evidence="2">
    <location>
        <begin position="16"/>
        <end position="169"/>
    </location>
</feature>
<proteinExistence type="predicted"/>
<evidence type="ECO:0000259" key="2">
    <source>
        <dbReference type="Pfam" id="PF13439"/>
    </source>
</evidence>
<dbReference type="EMBL" id="JACVEW010000001">
    <property type="protein sequence ID" value="MBP0047193.1"/>
    <property type="molecule type" value="Genomic_DNA"/>
</dbReference>
<reference evidence="3 4" key="1">
    <citation type="submission" date="2020-09" db="EMBL/GenBank/DDBJ databases">
        <authorList>
            <person name="Tanuku N.R.S."/>
        </authorList>
    </citation>
    <scope>NUCLEOTIDE SEQUENCE [LARGE SCALE GENOMIC DNA]</scope>
    <source>
        <strain evidence="3 4">AK62</strain>
    </source>
</reference>
<dbReference type="PANTHER" id="PTHR12526:SF638">
    <property type="entry name" value="SPORE COAT PROTEIN SA"/>
    <property type="match status" value="1"/>
</dbReference>
<dbReference type="CDD" id="cd03819">
    <property type="entry name" value="GT4_WavL-like"/>
    <property type="match status" value="1"/>
</dbReference>
<evidence type="ECO:0000313" key="4">
    <source>
        <dbReference type="Proteomes" id="UP000810171"/>
    </source>
</evidence>
<dbReference type="InterPro" id="IPR028098">
    <property type="entry name" value="Glyco_trans_4-like_N"/>
</dbReference>
<evidence type="ECO:0000259" key="1">
    <source>
        <dbReference type="Pfam" id="PF00534"/>
    </source>
</evidence>
<gene>
    <name evidence="3" type="ORF">H9C73_00470</name>
</gene>
<dbReference type="Proteomes" id="UP000810171">
    <property type="component" value="Unassembled WGS sequence"/>
</dbReference>
<feature type="domain" description="Glycosyl transferase family 1" evidence="1">
    <location>
        <begin position="185"/>
        <end position="314"/>
    </location>
</feature>
<dbReference type="SUPFAM" id="SSF53756">
    <property type="entry name" value="UDP-Glycosyltransferase/glycogen phosphorylase"/>
    <property type="match status" value="1"/>
</dbReference>
<sequence length="375" mass="42368">MRALKVLQALPSLESGGVEKGVLEVGRFLVEQGHESLVLSAGGGMVSQLEQEGSRHIQLDIGRKSPFTFRHVWTLRRLLRRERPDILHLRSRMPAWVFWVAWKGLPADIRPRLVTTVHGLYSVSAYSAVMCKGERVIAVSRTVQNYIHSHYPETDPAKVRLIYRGIEPEEFPRGYQPAPQWKQSWFEQFPQLESGFVLTLPGRLTRLKGHLDFINLIQDLRRLELDVKGVIVGGIDPKRQDYARELQQAVIDKGLQEQVVFTGARRDIRDIYAVSDLVLSLSTQPESFGRTVAEALSLGRPVVGYDHGGVGEILQCVFPEGRVPLCDHEQLLSVVSQQLKQPATVQDMPFLKQMMLEQTLSCYLELSSQAEGEKV</sequence>
<keyword evidence="4" id="KW-1185">Reference proteome</keyword>
<dbReference type="Pfam" id="PF13439">
    <property type="entry name" value="Glyco_transf_4"/>
    <property type="match status" value="1"/>
</dbReference>
<dbReference type="InterPro" id="IPR001296">
    <property type="entry name" value="Glyco_trans_1"/>
</dbReference>
<dbReference type="Gene3D" id="3.40.50.2000">
    <property type="entry name" value="Glycogen Phosphorylase B"/>
    <property type="match status" value="2"/>
</dbReference>
<dbReference type="Pfam" id="PF00534">
    <property type="entry name" value="Glycos_transf_1"/>
    <property type="match status" value="1"/>
</dbReference>
<dbReference type="PANTHER" id="PTHR12526">
    <property type="entry name" value="GLYCOSYLTRANSFERASE"/>
    <property type="match status" value="1"/>
</dbReference>
<accession>A0ABS3Z680</accession>
<name>A0ABS3Z680_9GAMM</name>
<protein>
    <submittedName>
        <fullName evidence="3">Glycosyltransferase family 4 protein</fullName>
    </submittedName>
</protein>